<dbReference type="PANTHER" id="PTHR47436">
    <property type="entry name" value="HISTONE-LYSINE N-METHYLTRANSFERASE ATXR2"/>
    <property type="match status" value="1"/>
</dbReference>
<dbReference type="EMBL" id="BRYA01000148">
    <property type="protein sequence ID" value="GMI41360.1"/>
    <property type="molecule type" value="Genomic_DNA"/>
</dbReference>
<dbReference type="InterPro" id="IPR003347">
    <property type="entry name" value="JmjC_dom"/>
</dbReference>
<gene>
    <name evidence="4" type="ORF">TrCOL_g8195</name>
</gene>
<feature type="compositionally biased region" description="Acidic residues" evidence="1">
    <location>
        <begin position="414"/>
        <end position="426"/>
    </location>
</feature>
<evidence type="ECO:0000313" key="4">
    <source>
        <dbReference type="EMBL" id="GMI41360.1"/>
    </source>
</evidence>
<dbReference type="Pfam" id="PF13621">
    <property type="entry name" value="Cupin_8"/>
    <property type="match status" value="1"/>
</dbReference>
<accession>A0A9W7GDX9</accession>
<dbReference type="Gene3D" id="2.170.270.10">
    <property type="entry name" value="SET domain"/>
    <property type="match status" value="1"/>
</dbReference>
<dbReference type="InterPro" id="IPR044237">
    <property type="entry name" value="ATXR2-like"/>
</dbReference>
<dbReference type="SUPFAM" id="SSF82199">
    <property type="entry name" value="SET domain"/>
    <property type="match status" value="1"/>
</dbReference>
<dbReference type="GO" id="GO:0008168">
    <property type="term" value="F:methyltransferase activity"/>
    <property type="evidence" value="ECO:0007669"/>
    <property type="project" value="InterPro"/>
</dbReference>
<dbReference type="Gene3D" id="2.60.120.650">
    <property type="entry name" value="Cupin"/>
    <property type="match status" value="1"/>
</dbReference>
<dbReference type="SMART" id="SM00558">
    <property type="entry name" value="JmjC"/>
    <property type="match status" value="1"/>
</dbReference>
<dbReference type="InterPro" id="IPR001214">
    <property type="entry name" value="SET_dom"/>
</dbReference>
<feature type="region of interest" description="Disordered" evidence="1">
    <location>
        <begin position="190"/>
        <end position="307"/>
    </location>
</feature>
<comment type="caution">
    <text evidence="4">The sequence shown here is derived from an EMBL/GenBank/DDBJ whole genome shotgun (WGS) entry which is preliminary data.</text>
</comment>
<dbReference type="AlphaFoldDB" id="A0A9W7GDX9"/>
<dbReference type="Pfam" id="PF00856">
    <property type="entry name" value="SET"/>
    <property type="match status" value="1"/>
</dbReference>
<name>A0A9W7GDX9_9STRA</name>
<evidence type="ECO:0000259" key="2">
    <source>
        <dbReference type="PROSITE" id="PS50280"/>
    </source>
</evidence>
<dbReference type="CDD" id="cd20071">
    <property type="entry name" value="SET_SMYD"/>
    <property type="match status" value="1"/>
</dbReference>
<protein>
    <submittedName>
        <fullName evidence="4">Uncharacterized protein</fullName>
    </submittedName>
</protein>
<dbReference type="PANTHER" id="PTHR47436:SF1">
    <property type="entry name" value="SET DOMAIN-CONTAINING PROTEIN"/>
    <property type="match status" value="1"/>
</dbReference>
<sequence>MLYCSSSCLNLSLTSGHSNLCTGKIPDDGRAEDHPIVKFKVYAIRTNEILLLVGNVISSFIASSIRHGKVGREEEGVMEIEGEWREFTNEPWWECATLGMEDEGGRDELRETLLDICETAGRMLREAIFSTVGEGGWRDEWDRWFDKDFIGRVIGTMEQNAVGVRCRHARLEECWEGKTEGVEEWIKGMHEGEGVEGGEVEEEEEGEEAEGGEGQGEEDEGTGAAEDEDPGAASGECKGVDCEHPSHDHSHGHGADGGDRNDVDCGDPPHSHSHSHSHSHAEDDDSCSDCSSIEPLPPPPPLSTLLESCPPSTAVTCQTKWDLYSPPLDGTALFATACKMNHSCNPNVMVQYTGGYGRERPLVLEAVAIRDIREGEEMRISYVDSGGEERERRKELEVYGFVCDCQRCIKERGEEEGEGEGEENGESGEPKEIVDLFGSSDSEDEDNDLFGQDSDCSEADHNMPPPPPPSAPQIVLPPGIHPETSSFALPLISEFANSGYSPDARSEIAEDVVGKAVELGETVRSKDYDRMRRISLHLHAELMAHLNLHKSFNPPTLLPLFFSVSTLLSLSLSSSRRFIESVNILDLAFIMGLPRSPVKKLMEYAEPMARTSFMPPSEVQAVIASLVRYTVKDWSGPEALIHLSSEGLSSPISRHLKKAEPEDFKTLFSDSSSFHLPGYVGEWEGIDELRDLTKLATEHGHRVVPVEVGNMTASKGVSEKTMALKSFISEYLLPSSLAGVWSYPSAVSGSGVCYLAQHDILTQIPSLKSLIPPSLPLFDAINSSPTKVTAWLGTGGTKTPLHYDSYENIFVQVVGSKYVRVYRKGSTPPARLYLKGGGGKAGGQGNMSEVEVEDVDGEKHEAFLGMEYEEVLLQPGDAMYIAAGDWHYVRSLTTSLSISYMF</sequence>
<evidence type="ECO:0000256" key="1">
    <source>
        <dbReference type="SAM" id="MobiDB-lite"/>
    </source>
</evidence>
<feature type="region of interest" description="Disordered" evidence="1">
    <location>
        <begin position="413"/>
        <end position="474"/>
    </location>
</feature>
<feature type="compositionally biased region" description="Basic and acidic residues" evidence="1">
    <location>
        <begin position="238"/>
        <end position="270"/>
    </location>
</feature>
<dbReference type="InterPro" id="IPR046341">
    <property type="entry name" value="SET_dom_sf"/>
</dbReference>
<evidence type="ECO:0000313" key="5">
    <source>
        <dbReference type="Proteomes" id="UP001165065"/>
    </source>
</evidence>
<dbReference type="Proteomes" id="UP001165065">
    <property type="component" value="Unassembled WGS sequence"/>
</dbReference>
<feature type="compositionally biased region" description="Acidic residues" evidence="1">
    <location>
        <begin position="194"/>
        <end position="230"/>
    </location>
</feature>
<keyword evidence="5" id="KW-1185">Reference proteome</keyword>
<dbReference type="PROSITE" id="PS51184">
    <property type="entry name" value="JMJC"/>
    <property type="match status" value="1"/>
</dbReference>
<dbReference type="InterPro" id="IPR041667">
    <property type="entry name" value="Cupin_8"/>
</dbReference>
<dbReference type="SUPFAM" id="SSF51197">
    <property type="entry name" value="Clavaminate synthase-like"/>
    <property type="match status" value="1"/>
</dbReference>
<feature type="domain" description="SET" evidence="2">
    <location>
        <begin position="193"/>
        <end position="383"/>
    </location>
</feature>
<dbReference type="PROSITE" id="PS50280">
    <property type="entry name" value="SET"/>
    <property type="match status" value="1"/>
</dbReference>
<proteinExistence type="predicted"/>
<evidence type="ECO:0000259" key="3">
    <source>
        <dbReference type="PROSITE" id="PS51184"/>
    </source>
</evidence>
<dbReference type="OrthoDB" id="47172at2759"/>
<feature type="domain" description="JmjC" evidence="3">
    <location>
        <begin position="753"/>
        <end position="902"/>
    </location>
</feature>
<reference evidence="5" key="1">
    <citation type="journal article" date="2023" name="Commun. Biol.">
        <title>Genome analysis of Parmales, the sister group of diatoms, reveals the evolutionary specialization of diatoms from phago-mixotrophs to photoautotrophs.</title>
        <authorList>
            <person name="Ban H."/>
            <person name="Sato S."/>
            <person name="Yoshikawa S."/>
            <person name="Yamada K."/>
            <person name="Nakamura Y."/>
            <person name="Ichinomiya M."/>
            <person name="Sato N."/>
            <person name="Blanc-Mathieu R."/>
            <person name="Endo H."/>
            <person name="Kuwata A."/>
            <person name="Ogata H."/>
        </authorList>
    </citation>
    <scope>NUCLEOTIDE SEQUENCE [LARGE SCALE GENOMIC DNA]</scope>
</reference>
<organism evidence="4 5">
    <name type="scientific">Triparma columacea</name>
    <dbReference type="NCBI Taxonomy" id="722753"/>
    <lineage>
        <taxon>Eukaryota</taxon>
        <taxon>Sar</taxon>
        <taxon>Stramenopiles</taxon>
        <taxon>Ochrophyta</taxon>
        <taxon>Bolidophyceae</taxon>
        <taxon>Parmales</taxon>
        <taxon>Triparmaceae</taxon>
        <taxon>Triparma</taxon>
    </lineage>
</organism>